<dbReference type="Proteomes" id="UP001438707">
    <property type="component" value="Unassembled WGS sequence"/>
</dbReference>
<accession>A0AAW1RWI5</accession>
<reference evidence="1 2" key="1">
    <citation type="journal article" date="2024" name="Nat. Commun.">
        <title>Phylogenomics reveals the evolutionary origins of lichenization in chlorophyte algae.</title>
        <authorList>
            <person name="Puginier C."/>
            <person name="Libourel C."/>
            <person name="Otte J."/>
            <person name="Skaloud P."/>
            <person name="Haon M."/>
            <person name="Grisel S."/>
            <person name="Petersen M."/>
            <person name="Berrin J.G."/>
            <person name="Delaux P.M."/>
            <person name="Dal Grande F."/>
            <person name="Keller J."/>
        </authorList>
    </citation>
    <scope>NUCLEOTIDE SEQUENCE [LARGE SCALE GENOMIC DNA]</scope>
    <source>
        <strain evidence="1 2">SAG 2145</strain>
    </source>
</reference>
<gene>
    <name evidence="1" type="ORF">WJX74_003499</name>
</gene>
<dbReference type="AlphaFoldDB" id="A0AAW1RWI5"/>
<proteinExistence type="predicted"/>
<evidence type="ECO:0000313" key="1">
    <source>
        <dbReference type="EMBL" id="KAK9837707.1"/>
    </source>
</evidence>
<comment type="caution">
    <text evidence="1">The sequence shown here is derived from an EMBL/GenBank/DDBJ whole genome shotgun (WGS) entry which is preliminary data.</text>
</comment>
<dbReference type="EMBL" id="JALJOS010000006">
    <property type="protein sequence ID" value="KAK9837707.1"/>
    <property type="molecule type" value="Genomic_DNA"/>
</dbReference>
<organism evidence="1 2">
    <name type="scientific">Apatococcus lobatus</name>
    <dbReference type="NCBI Taxonomy" id="904363"/>
    <lineage>
        <taxon>Eukaryota</taxon>
        <taxon>Viridiplantae</taxon>
        <taxon>Chlorophyta</taxon>
        <taxon>core chlorophytes</taxon>
        <taxon>Trebouxiophyceae</taxon>
        <taxon>Chlorellales</taxon>
        <taxon>Chlorellaceae</taxon>
        <taxon>Apatococcus</taxon>
    </lineage>
</organism>
<keyword evidence="2" id="KW-1185">Reference proteome</keyword>
<sequence length="74" mass="8156">MFHVCKLFAALPDSMEGQETIQHQRGEHGSGLPSALTKAHHAAINRADAKHPDQEADCFKLLEPVASWSRHCVP</sequence>
<protein>
    <submittedName>
        <fullName evidence="1">Uncharacterized protein</fullName>
    </submittedName>
</protein>
<name>A0AAW1RWI5_9CHLO</name>
<evidence type="ECO:0000313" key="2">
    <source>
        <dbReference type="Proteomes" id="UP001438707"/>
    </source>
</evidence>